<name>A0A7Z0RQR7_9STRE</name>
<feature type="domain" description="Arginine repressor C-terminal" evidence="9">
    <location>
        <begin position="81"/>
        <end position="145"/>
    </location>
</feature>
<dbReference type="Proteomes" id="UP000563349">
    <property type="component" value="Unassembled WGS sequence"/>
</dbReference>
<dbReference type="InterPro" id="IPR001669">
    <property type="entry name" value="Arg_repress"/>
</dbReference>
<keyword evidence="5 7" id="KW-0238">DNA-binding</keyword>
<dbReference type="HAMAP" id="MF_00173">
    <property type="entry name" value="Arg_repressor"/>
    <property type="match status" value="1"/>
</dbReference>
<comment type="function">
    <text evidence="7">Regulates arginine biosynthesis genes.</text>
</comment>
<dbReference type="GO" id="GO:0051259">
    <property type="term" value="P:protein complex oligomerization"/>
    <property type="evidence" value="ECO:0007669"/>
    <property type="project" value="InterPro"/>
</dbReference>
<keyword evidence="7" id="KW-0055">Arginine biosynthesis</keyword>
<dbReference type="InterPro" id="IPR020899">
    <property type="entry name" value="Arg_repress_C"/>
</dbReference>
<protein>
    <recommendedName>
        <fullName evidence="7">Arginine repressor</fullName>
    </recommendedName>
</protein>
<gene>
    <name evidence="7" type="primary">argR</name>
    <name evidence="10" type="ORF">HZY93_04510</name>
</gene>
<dbReference type="RefSeq" id="WP_179923843.1">
    <property type="nucleotide sequence ID" value="NZ_CP128228.1"/>
</dbReference>
<dbReference type="PANTHER" id="PTHR34471:SF1">
    <property type="entry name" value="ARGININE REPRESSOR"/>
    <property type="match status" value="1"/>
</dbReference>
<evidence type="ECO:0000256" key="5">
    <source>
        <dbReference type="ARBA" id="ARBA00023125"/>
    </source>
</evidence>
<comment type="subcellular location">
    <subcellularLocation>
        <location evidence="1 7">Cytoplasm</location>
    </subcellularLocation>
</comment>
<dbReference type="Pfam" id="PF01316">
    <property type="entry name" value="Arg_repressor"/>
    <property type="match status" value="1"/>
</dbReference>
<evidence type="ECO:0000313" key="10">
    <source>
        <dbReference type="EMBL" id="NYS49235.1"/>
    </source>
</evidence>
<dbReference type="GO" id="GO:1900079">
    <property type="term" value="P:regulation of arginine biosynthetic process"/>
    <property type="evidence" value="ECO:0007669"/>
    <property type="project" value="UniProtKB-UniRule"/>
</dbReference>
<dbReference type="PRINTS" id="PR01467">
    <property type="entry name" value="ARGREPRESSOR"/>
</dbReference>
<evidence type="ECO:0000256" key="6">
    <source>
        <dbReference type="ARBA" id="ARBA00023163"/>
    </source>
</evidence>
<evidence type="ECO:0000256" key="1">
    <source>
        <dbReference type="ARBA" id="ARBA00004496"/>
    </source>
</evidence>
<dbReference type="InterPro" id="IPR036251">
    <property type="entry name" value="Arg_repress_C_sf"/>
</dbReference>
<dbReference type="GO" id="GO:0034618">
    <property type="term" value="F:arginine binding"/>
    <property type="evidence" value="ECO:0007669"/>
    <property type="project" value="InterPro"/>
</dbReference>
<sequence length="159" mass="18148">MYKKSLRQHLIRSLVSQERIHTQDQLQDRLRDNGIEVTQATLSRDIKDLNLVKINNNGTSYYQTVSLPNNNLKQRLRFYMEDSLLAMRVVQNQVILKSLPGQAQAFGAILDNMALSQIVATICGDDVCLIICEDPEQAQTTFQILSQYTPPFFFGQDNP</sequence>
<proteinExistence type="inferred from homology"/>
<dbReference type="GO" id="GO:0006526">
    <property type="term" value="P:L-arginine biosynthetic process"/>
    <property type="evidence" value="ECO:0007669"/>
    <property type="project" value="UniProtKB-UniPathway"/>
</dbReference>
<dbReference type="InterPro" id="IPR036390">
    <property type="entry name" value="WH_DNA-bd_sf"/>
</dbReference>
<dbReference type="PANTHER" id="PTHR34471">
    <property type="entry name" value="ARGININE REPRESSOR"/>
    <property type="match status" value="1"/>
</dbReference>
<dbReference type="Gene3D" id="3.30.1360.40">
    <property type="match status" value="1"/>
</dbReference>
<keyword evidence="11" id="KW-1185">Reference proteome</keyword>
<keyword evidence="7" id="KW-0028">Amino-acid biosynthesis</keyword>
<keyword evidence="6 7" id="KW-0804">Transcription</keyword>
<dbReference type="InterPro" id="IPR020900">
    <property type="entry name" value="Arg_repress_DNA-bd"/>
</dbReference>
<evidence type="ECO:0000256" key="4">
    <source>
        <dbReference type="ARBA" id="ARBA00023015"/>
    </source>
</evidence>
<comment type="similarity">
    <text evidence="2 7">Belongs to the ArgR family.</text>
</comment>
<comment type="caution">
    <text evidence="10">The sequence shown here is derived from an EMBL/GenBank/DDBJ whole genome shotgun (WGS) entry which is preliminary data.</text>
</comment>
<dbReference type="SUPFAM" id="SSF46785">
    <property type="entry name" value="Winged helix' DNA-binding domain"/>
    <property type="match status" value="1"/>
</dbReference>
<keyword evidence="3 7" id="KW-0963">Cytoplasm</keyword>
<organism evidence="10 11">
    <name type="scientific">Streptococcus danieliae</name>
    <dbReference type="NCBI Taxonomy" id="747656"/>
    <lineage>
        <taxon>Bacteria</taxon>
        <taxon>Bacillati</taxon>
        <taxon>Bacillota</taxon>
        <taxon>Bacilli</taxon>
        <taxon>Lactobacillales</taxon>
        <taxon>Streptococcaceae</taxon>
        <taxon>Streptococcus</taxon>
    </lineage>
</organism>
<dbReference type="Gene3D" id="1.10.10.10">
    <property type="entry name" value="Winged helix-like DNA-binding domain superfamily/Winged helix DNA-binding domain"/>
    <property type="match status" value="1"/>
</dbReference>
<dbReference type="UniPathway" id="UPA00068"/>
<dbReference type="Pfam" id="PF02863">
    <property type="entry name" value="Arg_repressor_C"/>
    <property type="match status" value="1"/>
</dbReference>
<feature type="domain" description="Arginine repressor DNA-binding" evidence="8">
    <location>
        <begin position="3"/>
        <end position="63"/>
    </location>
</feature>
<comment type="pathway">
    <text evidence="7">Amino-acid biosynthesis; L-arginine biosynthesis [regulation].</text>
</comment>
<evidence type="ECO:0000256" key="3">
    <source>
        <dbReference type="ARBA" id="ARBA00022490"/>
    </source>
</evidence>
<keyword evidence="7" id="KW-0678">Repressor</keyword>
<accession>A0A7Z0RQR7</accession>
<evidence type="ECO:0000256" key="2">
    <source>
        <dbReference type="ARBA" id="ARBA00008316"/>
    </source>
</evidence>
<evidence type="ECO:0000259" key="9">
    <source>
        <dbReference type="Pfam" id="PF02863"/>
    </source>
</evidence>
<evidence type="ECO:0000259" key="8">
    <source>
        <dbReference type="Pfam" id="PF01316"/>
    </source>
</evidence>
<dbReference type="EMBL" id="JACBYG010000043">
    <property type="protein sequence ID" value="NYS49235.1"/>
    <property type="molecule type" value="Genomic_DNA"/>
</dbReference>
<reference evidence="10 11" key="1">
    <citation type="submission" date="2020-07" db="EMBL/GenBank/DDBJ databases">
        <title>MOT database genomes.</title>
        <authorList>
            <person name="Joseph S."/>
            <person name="Aduse-Opoku J."/>
            <person name="Hashim A."/>
            <person name="Wade W."/>
            <person name="Curtis M."/>
        </authorList>
    </citation>
    <scope>NUCLEOTIDE SEQUENCE [LARGE SCALE GENOMIC DNA]</scope>
    <source>
        <strain evidence="10 11">CCW311</strain>
    </source>
</reference>
<dbReference type="GO" id="GO:0003700">
    <property type="term" value="F:DNA-binding transcription factor activity"/>
    <property type="evidence" value="ECO:0007669"/>
    <property type="project" value="UniProtKB-UniRule"/>
</dbReference>
<dbReference type="GO" id="GO:0005737">
    <property type="term" value="C:cytoplasm"/>
    <property type="evidence" value="ECO:0007669"/>
    <property type="project" value="UniProtKB-SubCell"/>
</dbReference>
<evidence type="ECO:0000256" key="7">
    <source>
        <dbReference type="HAMAP-Rule" id="MF_00173"/>
    </source>
</evidence>
<dbReference type="AlphaFoldDB" id="A0A7Z0RQR7"/>
<evidence type="ECO:0000313" key="11">
    <source>
        <dbReference type="Proteomes" id="UP000563349"/>
    </source>
</evidence>
<dbReference type="SUPFAM" id="SSF55252">
    <property type="entry name" value="C-terminal domain of arginine repressor"/>
    <property type="match status" value="1"/>
</dbReference>
<dbReference type="GO" id="GO:0003677">
    <property type="term" value="F:DNA binding"/>
    <property type="evidence" value="ECO:0007669"/>
    <property type="project" value="UniProtKB-KW"/>
</dbReference>
<keyword evidence="4 7" id="KW-0805">Transcription regulation</keyword>
<dbReference type="InterPro" id="IPR036388">
    <property type="entry name" value="WH-like_DNA-bd_sf"/>
</dbReference>